<feature type="region of interest" description="Disordered" evidence="1">
    <location>
        <begin position="1"/>
        <end position="33"/>
    </location>
</feature>
<dbReference type="AlphaFoldDB" id="A0AAW6HXL1"/>
<organism evidence="2 3">
    <name type="scientific">Xylella fastidiosa subsp. multiplex</name>
    <dbReference type="NCBI Taxonomy" id="644357"/>
    <lineage>
        <taxon>Bacteria</taxon>
        <taxon>Pseudomonadati</taxon>
        <taxon>Pseudomonadota</taxon>
        <taxon>Gammaproteobacteria</taxon>
        <taxon>Lysobacterales</taxon>
        <taxon>Lysobacteraceae</taxon>
        <taxon>Xylella</taxon>
    </lineage>
</organism>
<evidence type="ECO:0000313" key="3">
    <source>
        <dbReference type="Proteomes" id="UP001220702"/>
    </source>
</evidence>
<evidence type="ECO:0000256" key="1">
    <source>
        <dbReference type="SAM" id="MobiDB-lite"/>
    </source>
</evidence>
<dbReference type="EMBL" id="JAJKGN010000002">
    <property type="protein sequence ID" value="MDC6409197.1"/>
    <property type="molecule type" value="Genomic_DNA"/>
</dbReference>
<dbReference type="Proteomes" id="UP001220702">
    <property type="component" value="Unassembled WGS sequence"/>
</dbReference>
<sequence>MSVAPPGHMEHEGTQAGSGEVRSGLRQGDGFSSSPIRCTSVIGIVSHAPLRHASQENDGSSYDVFGTAASNGCGPDLLGTW</sequence>
<gene>
    <name evidence="2" type="ORF">LOK82_11450</name>
</gene>
<comment type="caution">
    <text evidence="2">The sequence shown here is derived from an EMBL/GenBank/DDBJ whole genome shotgun (WGS) entry which is preliminary data.</text>
</comment>
<accession>A0AAW6HXL1</accession>
<proteinExistence type="predicted"/>
<reference evidence="2" key="2">
    <citation type="journal article" date="2023" name="Commun. Biol.">
        <title>Suspicions of two bridgehead invasions of Xylella fastidiosa subsp. multiplex in France.</title>
        <authorList>
            <person name="Dupas E."/>
            <person name="Durand K."/>
            <person name="Rieux A."/>
            <person name="Briand M."/>
            <person name="Pruvost O."/>
            <person name="Cunty A."/>
            <person name="Denance N."/>
            <person name="Donnadieu C."/>
            <person name="Legendre B."/>
            <person name="Lopez-Roques C."/>
            <person name="Cesbron S."/>
            <person name="Ravigne V."/>
            <person name="Jacques M.A."/>
        </authorList>
    </citation>
    <scope>NUCLEOTIDE SEQUENCE</scope>
    <source>
        <strain evidence="2">CFBP8070</strain>
    </source>
</reference>
<reference evidence="2" key="1">
    <citation type="submission" date="2021-11" db="EMBL/GenBank/DDBJ databases">
        <authorList>
            <person name="Denance N."/>
            <person name="Briand M."/>
            <person name="Dupas E."/>
            <person name="Durand K."/>
            <person name="Legendre B."/>
            <person name="Cunty A."/>
            <person name="Donnadieu C."/>
            <person name="Lopez Roques C."/>
            <person name="Cesbron S."/>
            <person name="Jacques M.A."/>
        </authorList>
    </citation>
    <scope>NUCLEOTIDE SEQUENCE</scope>
    <source>
        <strain evidence="2">CFBP8070</strain>
    </source>
</reference>
<evidence type="ECO:0000313" key="2">
    <source>
        <dbReference type="EMBL" id="MDC6409197.1"/>
    </source>
</evidence>
<dbReference type="RefSeq" id="WP_128723625.1">
    <property type="nucleotide sequence ID" value="NZ_CP064326.1"/>
</dbReference>
<name>A0AAW6HXL1_XYLFS</name>
<protein>
    <submittedName>
        <fullName evidence="2">Uncharacterized protein</fullName>
    </submittedName>
</protein>